<protein>
    <submittedName>
        <fullName evidence="7">Short-chain dehydrogenase</fullName>
    </submittedName>
</protein>
<comment type="similarity">
    <text evidence="1 3">Belongs to the short-chain dehydrogenases/reductases (SDR) family.</text>
</comment>
<proteinExistence type="inferred from homology"/>
<evidence type="ECO:0000256" key="1">
    <source>
        <dbReference type="ARBA" id="ARBA00006484"/>
    </source>
</evidence>
<comment type="caution">
    <text evidence="7">The sequence shown here is derived from an EMBL/GenBank/DDBJ whole genome shotgun (WGS) entry which is preliminary data.</text>
</comment>
<keyword evidence="5" id="KW-1133">Transmembrane helix</keyword>
<reference evidence="7 8" key="1">
    <citation type="submission" date="2019-07" db="EMBL/GenBank/DDBJ databases">
        <title>Whole genome shotgun sequence of Microvirga aerophila NBRC 106136.</title>
        <authorList>
            <person name="Hosoyama A."/>
            <person name="Uohara A."/>
            <person name="Ohji S."/>
            <person name="Ichikawa N."/>
        </authorList>
    </citation>
    <scope>NUCLEOTIDE SEQUENCE [LARGE SCALE GENOMIC DNA]</scope>
    <source>
        <strain evidence="7 8">NBRC 106136</strain>
    </source>
</reference>
<dbReference type="Pfam" id="PF00106">
    <property type="entry name" value="adh_short"/>
    <property type="match status" value="1"/>
</dbReference>
<gene>
    <name evidence="7" type="ORF">MAE02_25590</name>
</gene>
<dbReference type="PROSITE" id="PS00061">
    <property type="entry name" value="ADH_SHORT"/>
    <property type="match status" value="1"/>
</dbReference>
<dbReference type="SUPFAM" id="SSF51735">
    <property type="entry name" value="NAD(P)-binding Rossmann-fold domains"/>
    <property type="match status" value="1"/>
</dbReference>
<dbReference type="AlphaFoldDB" id="A0A512BSA0"/>
<name>A0A512BSA0_9HYPH</name>
<keyword evidence="8" id="KW-1185">Reference proteome</keyword>
<accession>A0A512BSA0</accession>
<dbReference type="InterPro" id="IPR057326">
    <property type="entry name" value="KR_dom"/>
</dbReference>
<dbReference type="SMART" id="SM00822">
    <property type="entry name" value="PKS_KR"/>
    <property type="match status" value="1"/>
</dbReference>
<evidence type="ECO:0000313" key="8">
    <source>
        <dbReference type="Proteomes" id="UP000321085"/>
    </source>
</evidence>
<evidence type="ECO:0000313" key="7">
    <source>
        <dbReference type="EMBL" id="GEO14863.1"/>
    </source>
</evidence>
<evidence type="ECO:0000256" key="4">
    <source>
        <dbReference type="SAM" id="MobiDB-lite"/>
    </source>
</evidence>
<dbReference type="GO" id="GO:0016020">
    <property type="term" value="C:membrane"/>
    <property type="evidence" value="ECO:0007669"/>
    <property type="project" value="TreeGrafter"/>
</dbReference>
<keyword evidence="5" id="KW-0812">Transmembrane</keyword>
<evidence type="ECO:0000256" key="5">
    <source>
        <dbReference type="SAM" id="Phobius"/>
    </source>
</evidence>
<dbReference type="Proteomes" id="UP000321085">
    <property type="component" value="Unassembled WGS sequence"/>
</dbReference>
<feature type="transmembrane region" description="Helical" evidence="5">
    <location>
        <begin position="354"/>
        <end position="374"/>
    </location>
</feature>
<evidence type="ECO:0000256" key="2">
    <source>
        <dbReference type="ARBA" id="ARBA00023002"/>
    </source>
</evidence>
<dbReference type="InterPro" id="IPR002347">
    <property type="entry name" value="SDR_fam"/>
</dbReference>
<sequence>MELTNWAVLISRHCRSKRTEEPDVIDNFHDENRADAMAHQTPPASRATSPVVVITGASAGVGRAVAVAFGRDGWHVALIARGRGRLASAAREVEKAGGKALVIAADVADADAMEAAADQVVGVWGRIDVWINNAMASVFGPASALNSDEIRRVTEVTYLGQVHGTLAALRHMQKTGEGTIVQIGSALSYRSIPLQSAYCAAKFAVRGFTDSLRSELQHEGSRIRLTMVQLPAVDTPQFDWVRSHLPKELQPVPPIHEPEAVAEAIVRAARNAPREMWVGSPTIQAILGTMVAPRLLDRMMARRAWEGQMTGKPARPREGNLFDAPPGDPGVGGRFGPCSRKRVMAVSETAARGILAAVALGCVAGAVAAGWRLGTRSTSSGDRRLAARERAARMII</sequence>
<feature type="domain" description="Ketoreductase" evidence="6">
    <location>
        <begin position="50"/>
        <end position="236"/>
    </location>
</feature>
<evidence type="ECO:0000259" key="6">
    <source>
        <dbReference type="SMART" id="SM00822"/>
    </source>
</evidence>
<organism evidence="7 8">
    <name type="scientific">Microvirga aerophila</name>
    <dbReference type="NCBI Taxonomy" id="670291"/>
    <lineage>
        <taxon>Bacteria</taxon>
        <taxon>Pseudomonadati</taxon>
        <taxon>Pseudomonadota</taxon>
        <taxon>Alphaproteobacteria</taxon>
        <taxon>Hyphomicrobiales</taxon>
        <taxon>Methylobacteriaceae</taxon>
        <taxon>Microvirga</taxon>
    </lineage>
</organism>
<dbReference type="EMBL" id="BJYU01000031">
    <property type="protein sequence ID" value="GEO14863.1"/>
    <property type="molecule type" value="Genomic_DNA"/>
</dbReference>
<dbReference type="InterPro" id="IPR036291">
    <property type="entry name" value="NAD(P)-bd_dom_sf"/>
</dbReference>
<dbReference type="PRINTS" id="PR00081">
    <property type="entry name" value="GDHRDH"/>
</dbReference>
<dbReference type="Gene3D" id="3.40.50.720">
    <property type="entry name" value="NAD(P)-binding Rossmann-like Domain"/>
    <property type="match status" value="1"/>
</dbReference>
<evidence type="ECO:0000256" key="3">
    <source>
        <dbReference type="RuleBase" id="RU000363"/>
    </source>
</evidence>
<dbReference type="NCBIfam" id="NF005495">
    <property type="entry name" value="PRK07109.1"/>
    <property type="match status" value="1"/>
</dbReference>
<feature type="region of interest" description="Disordered" evidence="4">
    <location>
        <begin position="308"/>
        <end position="328"/>
    </location>
</feature>
<dbReference type="PANTHER" id="PTHR44196:SF1">
    <property type="entry name" value="DEHYDROGENASE_REDUCTASE SDR FAMILY MEMBER 7B"/>
    <property type="match status" value="1"/>
</dbReference>
<keyword evidence="2" id="KW-0560">Oxidoreductase</keyword>
<dbReference type="PRINTS" id="PR00080">
    <property type="entry name" value="SDRFAMILY"/>
</dbReference>
<dbReference type="PANTHER" id="PTHR44196">
    <property type="entry name" value="DEHYDROGENASE/REDUCTASE SDR FAMILY MEMBER 7B"/>
    <property type="match status" value="1"/>
</dbReference>
<keyword evidence="5" id="KW-0472">Membrane</keyword>
<dbReference type="InterPro" id="IPR020904">
    <property type="entry name" value="Sc_DH/Rdtase_CS"/>
</dbReference>
<dbReference type="GO" id="GO:0016491">
    <property type="term" value="F:oxidoreductase activity"/>
    <property type="evidence" value="ECO:0007669"/>
    <property type="project" value="UniProtKB-KW"/>
</dbReference>